<dbReference type="PROSITE" id="PS51257">
    <property type="entry name" value="PROKAR_LIPOPROTEIN"/>
    <property type="match status" value="1"/>
</dbReference>
<evidence type="ECO:0008006" key="5">
    <source>
        <dbReference type="Google" id="ProtNLM"/>
    </source>
</evidence>
<sequence length="81" mass="8859">MNKKWFLMITSILLAAMISVGCNADPDPAPPDDDVIENGDNVPGVDENDTIMDDDENDADPDPEDAIEDPQDIGDRDNKDE</sequence>
<proteinExistence type="predicted"/>
<dbReference type="Proteomes" id="UP001165287">
    <property type="component" value="Unassembled WGS sequence"/>
</dbReference>
<keyword evidence="4" id="KW-1185">Reference proteome</keyword>
<comment type="caution">
    <text evidence="3">The sequence shown here is derived from an EMBL/GenBank/DDBJ whole genome shotgun (WGS) entry which is preliminary data.</text>
</comment>
<feature type="compositionally biased region" description="Acidic residues" evidence="1">
    <location>
        <begin position="46"/>
        <end position="72"/>
    </location>
</feature>
<evidence type="ECO:0000256" key="1">
    <source>
        <dbReference type="SAM" id="MobiDB-lite"/>
    </source>
</evidence>
<reference evidence="3" key="1">
    <citation type="submission" date="2024-05" db="EMBL/GenBank/DDBJ databases">
        <title>Metabacillus sp. nov., isolated from the rhizosphere soil of tomato plants.</title>
        <authorList>
            <person name="Ma R."/>
        </authorList>
    </citation>
    <scope>NUCLEOTIDE SEQUENCE</scope>
    <source>
        <strain evidence="3">DBTR6</strain>
    </source>
</reference>
<accession>A0ABS7UYU8</accession>
<feature type="region of interest" description="Disordered" evidence="1">
    <location>
        <begin position="21"/>
        <end position="81"/>
    </location>
</feature>
<dbReference type="RefSeq" id="WP_224141532.1">
    <property type="nucleotide sequence ID" value="NZ_JAIQUM010000085.1"/>
</dbReference>
<evidence type="ECO:0000256" key="2">
    <source>
        <dbReference type="SAM" id="SignalP"/>
    </source>
</evidence>
<evidence type="ECO:0000313" key="4">
    <source>
        <dbReference type="Proteomes" id="UP001165287"/>
    </source>
</evidence>
<protein>
    <recommendedName>
        <fullName evidence="5">DNA primase</fullName>
    </recommendedName>
</protein>
<organism evidence="3 4">
    <name type="scientific">Metabacillus rhizolycopersici</name>
    <dbReference type="NCBI Taxonomy" id="2875709"/>
    <lineage>
        <taxon>Bacteria</taxon>
        <taxon>Bacillati</taxon>
        <taxon>Bacillota</taxon>
        <taxon>Bacilli</taxon>
        <taxon>Bacillales</taxon>
        <taxon>Bacillaceae</taxon>
        <taxon>Metabacillus</taxon>
    </lineage>
</organism>
<evidence type="ECO:0000313" key="3">
    <source>
        <dbReference type="EMBL" id="MBZ5753100.1"/>
    </source>
</evidence>
<feature type="chain" id="PRO_5046622951" description="DNA primase" evidence="2">
    <location>
        <begin position="25"/>
        <end position="81"/>
    </location>
</feature>
<gene>
    <name evidence="3" type="ORF">K9V48_23455</name>
</gene>
<dbReference type="EMBL" id="JAIQUM010000085">
    <property type="protein sequence ID" value="MBZ5753100.1"/>
    <property type="molecule type" value="Genomic_DNA"/>
</dbReference>
<keyword evidence="2" id="KW-0732">Signal</keyword>
<name>A0ABS7UYU8_9BACI</name>
<feature type="signal peptide" evidence="2">
    <location>
        <begin position="1"/>
        <end position="24"/>
    </location>
</feature>